<organism evidence="1 2">
    <name type="scientific">Trifolium medium</name>
    <dbReference type="NCBI Taxonomy" id="97028"/>
    <lineage>
        <taxon>Eukaryota</taxon>
        <taxon>Viridiplantae</taxon>
        <taxon>Streptophyta</taxon>
        <taxon>Embryophyta</taxon>
        <taxon>Tracheophyta</taxon>
        <taxon>Spermatophyta</taxon>
        <taxon>Magnoliopsida</taxon>
        <taxon>eudicotyledons</taxon>
        <taxon>Gunneridae</taxon>
        <taxon>Pentapetalae</taxon>
        <taxon>rosids</taxon>
        <taxon>fabids</taxon>
        <taxon>Fabales</taxon>
        <taxon>Fabaceae</taxon>
        <taxon>Papilionoideae</taxon>
        <taxon>50 kb inversion clade</taxon>
        <taxon>NPAAA clade</taxon>
        <taxon>Hologalegina</taxon>
        <taxon>IRL clade</taxon>
        <taxon>Trifolieae</taxon>
        <taxon>Trifolium</taxon>
    </lineage>
</organism>
<proteinExistence type="predicted"/>
<dbReference type="EMBL" id="LXQA010964293">
    <property type="protein sequence ID" value="MCI79021.1"/>
    <property type="molecule type" value="Genomic_DNA"/>
</dbReference>
<dbReference type="Proteomes" id="UP000265520">
    <property type="component" value="Unassembled WGS sequence"/>
</dbReference>
<sequence length="50" mass="5862">MILMNMVRSMLNGRNVPKIFWPEAVVWATYVINRSPTLSVKDITPEEAWR</sequence>
<comment type="caution">
    <text evidence="1">The sequence shown here is derived from an EMBL/GenBank/DDBJ whole genome shotgun (WGS) entry which is preliminary data.</text>
</comment>
<evidence type="ECO:0000313" key="1">
    <source>
        <dbReference type="EMBL" id="MCI79021.1"/>
    </source>
</evidence>
<dbReference type="AlphaFoldDB" id="A0A392UVV4"/>
<dbReference type="InterPro" id="IPR012337">
    <property type="entry name" value="RNaseH-like_sf"/>
</dbReference>
<feature type="non-terminal residue" evidence="1">
    <location>
        <position position="50"/>
    </location>
</feature>
<reference evidence="1 2" key="1">
    <citation type="journal article" date="2018" name="Front. Plant Sci.">
        <title>Red Clover (Trifolium pratense) and Zigzag Clover (T. medium) - A Picture of Genomic Similarities and Differences.</title>
        <authorList>
            <person name="Dluhosova J."/>
            <person name="Istvanek J."/>
            <person name="Nedelnik J."/>
            <person name="Repkova J."/>
        </authorList>
    </citation>
    <scope>NUCLEOTIDE SEQUENCE [LARGE SCALE GENOMIC DNA]</scope>
    <source>
        <strain evidence="2">cv. 10/8</strain>
        <tissue evidence="1">Leaf</tissue>
    </source>
</reference>
<accession>A0A392UVV4</accession>
<protein>
    <submittedName>
        <fullName evidence="1">Copia-type polyprotein</fullName>
    </submittedName>
</protein>
<name>A0A392UVV4_9FABA</name>
<keyword evidence="2" id="KW-1185">Reference proteome</keyword>
<evidence type="ECO:0000313" key="2">
    <source>
        <dbReference type="Proteomes" id="UP000265520"/>
    </source>
</evidence>
<dbReference type="SUPFAM" id="SSF53098">
    <property type="entry name" value="Ribonuclease H-like"/>
    <property type="match status" value="1"/>
</dbReference>
<gene>
    <name evidence="1" type="ORF">A2U01_0100292</name>
</gene>